<dbReference type="STRING" id="1442371.A0A0D2KBA1"/>
<evidence type="ECO:0000256" key="1">
    <source>
        <dbReference type="ARBA" id="ARBA00006192"/>
    </source>
</evidence>
<evidence type="ECO:0000256" key="2">
    <source>
        <dbReference type="ARBA" id="ARBA00022737"/>
    </source>
</evidence>
<dbReference type="EMBL" id="KN848062">
    <property type="protein sequence ID" value="KIY03313.1"/>
    <property type="molecule type" value="Genomic_DNA"/>
</dbReference>
<accession>A0A0D2KBA1</accession>
<evidence type="ECO:0000256" key="3">
    <source>
        <dbReference type="ARBA" id="ARBA00044493"/>
    </source>
</evidence>
<dbReference type="PROSITE" id="PS51375">
    <property type="entry name" value="PPR"/>
    <property type="match status" value="1"/>
</dbReference>
<dbReference type="InterPro" id="IPR002885">
    <property type="entry name" value="PPR_rpt"/>
</dbReference>
<dbReference type="RefSeq" id="XP_016637435.1">
    <property type="nucleotide sequence ID" value="XM_016770525.1"/>
</dbReference>
<keyword evidence="2" id="KW-0677">Repeat</keyword>
<dbReference type="Gene3D" id="1.25.40.10">
    <property type="entry name" value="Tetratricopeptide repeat domain"/>
    <property type="match status" value="2"/>
</dbReference>
<dbReference type="PANTHER" id="PTHR47447:SF17">
    <property type="entry name" value="OS12G0638900 PROTEIN"/>
    <property type="match status" value="1"/>
</dbReference>
<sequence>MRSICQLSRRWHQQFCLSPSFAGHQLCLQHLQPVRQYRQTARSRPLPPRKPPTASLAQADIHEFEQQGEDASTRLPVRDLLDDETHALKAELDKLDRELAVMREGPFGRNSEFMRSFPVDEREELLKALEEEGVMPPEDLDLVSEEDLDELAKEEEGKKQATMPKSALKVTLSIPVRDKIYVKRFNTALESAQQKVDEKAYFTLWKWYLRCQQHVSNFALILPEDVWHFLWKSQSTIYYRPKHLQMLGKDMMKADVPLEDKEWIEYIDALQATGNIAAAAEAWEAQRPRLGLKEDLAGLFWITGVRLYVQLGRPQKAQRLAFECYDHTTMIDPEVLVMVISAWAKSQSPSADSKTWFCYLELRKRLEGREDQKTTVDVLGRLSSALLDAGRTDLALSVFKDMFMLTAKSPTDSLRIFRELSKEASQSQSPSEQLVNQIGLSSLALFPRRFHNKYFFAAWIKWLLGEGRTDEAAVVVDLMYERGIRPDAGPLNGLIAAWFRQGSPTTRQKAEETAWAMIQSRVEVVQKRLSKADNTGTTNLASSIEGRRTPFFLKRGAPVATIETFSILLQHYTRRSDLANASHLTDVMTGSAQIKPNSFIMNHWLYASLRSGQIPDVWSKYSTLKQSISPDLETFAALWDTAKQCYSFPHRHQGGFPHARMLFAEMQEWFGGLDRKRKTAAQADFSSELYEQIIRCFCLSSDPLGTLCALHGLRESFNMLPHEEVSRLIIMQVARSFASDFAPLKTRAPRGLRMKKNLQYQSAVKTLTEIVVAISDKMVQEKDIVNPEAVEQIESQPAKELRLDVLSAFLCLVIEKRMKSAATTQGEGVLAQEIARVADQMRTKVPSEALVQRDWSDVEVSM</sequence>
<feature type="repeat" description="PPR" evidence="5">
    <location>
        <begin position="452"/>
        <end position="486"/>
    </location>
</feature>
<dbReference type="PANTHER" id="PTHR47447">
    <property type="entry name" value="OS03G0856100 PROTEIN"/>
    <property type="match status" value="1"/>
</dbReference>
<dbReference type="OrthoDB" id="185373at2759"/>
<dbReference type="NCBIfam" id="TIGR00756">
    <property type="entry name" value="PPR"/>
    <property type="match status" value="1"/>
</dbReference>
<evidence type="ECO:0000256" key="5">
    <source>
        <dbReference type="PROSITE-ProRule" id="PRU00708"/>
    </source>
</evidence>
<evidence type="ECO:0000256" key="4">
    <source>
        <dbReference type="ARBA" id="ARBA00044511"/>
    </source>
</evidence>
<dbReference type="AlphaFoldDB" id="A0A0D2KBA1"/>
<evidence type="ECO:0000313" key="6">
    <source>
        <dbReference type="EMBL" id="KIY03313.1"/>
    </source>
</evidence>
<organism evidence="6 7">
    <name type="scientific">Fonsecaea multimorphosa CBS 102226</name>
    <dbReference type="NCBI Taxonomy" id="1442371"/>
    <lineage>
        <taxon>Eukaryota</taxon>
        <taxon>Fungi</taxon>
        <taxon>Dikarya</taxon>
        <taxon>Ascomycota</taxon>
        <taxon>Pezizomycotina</taxon>
        <taxon>Eurotiomycetes</taxon>
        <taxon>Chaetothyriomycetidae</taxon>
        <taxon>Chaetothyriales</taxon>
        <taxon>Herpotrichiellaceae</taxon>
        <taxon>Fonsecaea</taxon>
    </lineage>
</organism>
<dbReference type="InterPro" id="IPR011990">
    <property type="entry name" value="TPR-like_helical_dom_sf"/>
</dbReference>
<reference evidence="6 7" key="1">
    <citation type="submission" date="2015-01" db="EMBL/GenBank/DDBJ databases">
        <title>The Genome Sequence of Fonsecaea multimorphosa CBS 102226.</title>
        <authorList>
            <consortium name="The Broad Institute Genomics Platform"/>
            <person name="Cuomo C."/>
            <person name="de Hoog S."/>
            <person name="Gorbushina A."/>
            <person name="Stielow B."/>
            <person name="Teixiera M."/>
            <person name="Abouelleil A."/>
            <person name="Chapman S.B."/>
            <person name="Priest M."/>
            <person name="Young S.K."/>
            <person name="Wortman J."/>
            <person name="Nusbaum C."/>
            <person name="Birren B."/>
        </authorList>
    </citation>
    <scope>NUCLEOTIDE SEQUENCE [LARGE SCALE GENOMIC DNA]</scope>
    <source>
        <strain evidence="6 7">CBS 102226</strain>
    </source>
</reference>
<protein>
    <recommendedName>
        <fullName evidence="8">Pentatricopeptide repeat protein</fullName>
    </recommendedName>
</protein>
<proteinExistence type="inferred from homology"/>
<evidence type="ECO:0000313" key="7">
    <source>
        <dbReference type="Proteomes" id="UP000053411"/>
    </source>
</evidence>
<name>A0A0D2KBA1_9EURO</name>
<keyword evidence="7" id="KW-1185">Reference proteome</keyword>
<comment type="function">
    <text evidence="3">Regulates mitochondrial small subunit maturation by controlling 15S rRNA 5'-end processing. Localizes to the 5' precursor of the 15S rRNA in a position that is subsequently occupied by mS47 in the mature yeast mtSSU. Uses structure and sequence-specific RNA recognition, binding to a single-stranded region of the precursor and specifically recognizing bases -6 to -1. The exchange of Ccm1 for mS47 is coupled to the irreversible removal of precursor rRNA that is accompanied by conformational changes of the mitoribosomal proteins uS5m and mS26. These conformational changes signal completion of 5'-end rRNA processing through protection of the mature 5'-end of the 15S rRNA and stabilization of mS47. The removal of the 5' precursor together with the dissociation of Ccm1 may be catalyzed by the 5'-3' exoribonuclease Pet127. Involved in the specific removal of group I introns in mitochondrial encoded transcripts.</text>
</comment>
<comment type="similarity">
    <text evidence="1">Belongs to the CCM1 family.</text>
</comment>
<dbReference type="Proteomes" id="UP000053411">
    <property type="component" value="Unassembled WGS sequence"/>
</dbReference>
<dbReference type="GeneID" id="27705749"/>
<comment type="subunit">
    <text evidence="4">Binds to mitochondrial small subunit 15S rRNA.</text>
</comment>
<gene>
    <name evidence="6" type="ORF">Z520_00003</name>
</gene>
<dbReference type="VEuPathDB" id="FungiDB:Z520_00003"/>
<evidence type="ECO:0008006" key="8">
    <source>
        <dbReference type="Google" id="ProtNLM"/>
    </source>
</evidence>